<feature type="compositionally biased region" description="Basic and acidic residues" evidence="1">
    <location>
        <begin position="358"/>
        <end position="368"/>
    </location>
</feature>
<dbReference type="GO" id="GO:0030276">
    <property type="term" value="F:clathrin binding"/>
    <property type="evidence" value="ECO:0007669"/>
    <property type="project" value="TreeGrafter"/>
</dbReference>
<feature type="compositionally biased region" description="Pro residues" evidence="1">
    <location>
        <begin position="562"/>
        <end position="574"/>
    </location>
</feature>
<feature type="domain" description="UBA" evidence="2">
    <location>
        <begin position="288"/>
        <end position="340"/>
    </location>
</feature>
<accession>A0AAN6S9N4</accession>
<proteinExistence type="predicted"/>
<dbReference type="FunFam" id="1.25.40.10:FF:000354">
    <property type="entry name" value="UBA domain-containing protein 7"/>
    <property type="match status" value="1"/>
</dbReference>
<comment type="caution">
    <text evidence="3">The sequence shown here is derived from an EMBL/GenBank/DDBJ whole genome shotgun (WGS) entry which is preliminary data.</text>
</comment>
<reference evidence="4" key="1">
    <citation type="journal article" date="2023" name="Mol. Phylogenet. Evol.">
        <title>Genome-scale phylogeny and comparative genomics of the fungal order Sordariales.</title>
        <authorList>
            <person name="Hensen N."/>
            <person name="Bonometti L."/>
            <person name="Westerberg I."/>
            <person name="Brannstrom I.O."/>
            <person name="Guillou S."/>
            <person name="Cros-Aarteil S."/>
            <person name="Calhoun S."/>
            <person name="Haridas S."/>
            <person name="Kuo A."/>
            <person name="Mondo S."/>
            <person name="Pangilinan J."/>
            <person name="Riley R."/>
            <person name="LaButti K."/>
            <person name="Andreopoulos B."/>
            <person name="Lipzen A."/>
            <person name="Chen C."/>
            <person name="Yan M."/>
            <person name="Daum C."/>
            <person name="Ng V."/>
            <person name="Clum A."/>
            <person name="Steindorff A."/>
            <person name="Ohm R.A."/>
            <person name="Martin F."/>
            <person name="Silar P."/>
            <person name="Natvig D.O."/>
            <person name="Lalanne C."/>
            <person name="Gautier V."/>
            <person name="Ament-Velasquez S.L."/>
            <person name="Kruys A."/>
            <person name="Hutchinson M.I."/>
            <person name="Powell A.J."/>
            <person name="Barry K."/>
            <person name="Miller A.N."/>
            <person name="Grigoriev I.V."/>
            <person name="Debuchy R."/>
            <person name="Gladieux P."/>
            <person name="Hiltunen Thoren M."/>
            <person name="Johannesson H."/>
        </authorList>
    </citation>
    <scope>NUCLEOTIDE SEQUENCE [LARGE SCALE GENOMIC DNA]</scope>
    <source>
        <strain evidence="4">CBS 340.73</strain>
    </source>
</reference>
<evidence type="ECO:0000259" key="2">
    <source>
        <dbReference type="PROSITE" id="PS50030"/>
    </source>
</evidence>
<dbReference type="GO" id="GO:0031982">
    <property type="term" value="C:vesicle"/>
    <property type="evidence" value="ECO:0007669"/>
    <property type="project" value="TreeGrafter"/>
</dbReference>
<dbReference type="AlphaFoldDB" id="A0AAN6S9N4"/>
<feature type="compositionally biased region" description="Basic and acidic residues" evidence="1">
    <location>
        <begin position="382"/>
        <end position="394"/>
    </location>
</feature>
<dbReference type="InterPro" id="IPR036869">
    <property type="entry name" value="J_dom_sf"/>
</dbReference>
<dbReference type="InterPro" id="IPR015940">
    <property type="entry name" value="UBA"/>
</dbReference>
<feature type="compositionally biased region" description="Low complexity" evidence="1">
    <location>
        <begin position="797"/>
        <end position="812"/>
    </location>
</feature>
<evidence type="ECO:0000256" key="1">
    <source>
        <dbReference type="SAM" id="MobiDB-lite"/>
    </source>
</evidence>
<feature type="compositionally biased region" description="Basic and acidic residues" evidence="1">
    <location>
        <begin position="452"/>
        <end position="462"/>
    </location>
</feature>
<dbReference type="InterPro" id="IPR009060">
    <property type="entry name" value="UBA-like_sf"/>
</dbReference>
<dbReference type="GO" id="GO:0005737">
    <property type="term" value="C:cytoplasm"/>
    <property type="evidence" value="ECO:0007669"/>
    <property type="project" value="TreeGrafter"/>
</dbReference>
<protein>
    <recommendedName>
        <fullName evidence="2">UBA domain-containing protein</fullName>
    </recommendedName>
</protein>
<dbReference type="PANTHER" id="PTHR23172:SF19">
    <property type="entry name" value="J DOMAIN-CONTAINING PROTEIN"/>
    <property type="match status" value="1"/>
</dbReference>
<dbReference type="EMBL" id="MU853756">
    <property type="protein sequence ID" value="KAK3945168.1"/>
    <property type="molecule type" value="Genomic_DNA"/>
</dbReference>
<feature type="compositionally biased region" description="Polar residues" evidence="1">
    <location>
        <begin position="202"/>
        <end position="213"/>
    </location>
</feature>
<feature type="region of interest" description="Disordered" evidence="1">
    <location>
        <begin position="343"/>
        <end position="405"/>
    </location>
</feature>
<dbReference type="Gene3D" id="1.10.8.10">
    <property type="entry name" value="DNA helicase RuvA subunit, C-terminal domain"/>
    <property type="match status" value="1"/>
</dbReference>
<feature type="compositionally biased region" description="Polar residues" evidence="1">
    <location>
        <begin position="492"/>
        <end position="501"/>
    </location>
</feature>
<dbReference type="GO" id="GO:0072318">
    <property type="term" value="P:clathrin coat disassembly"/>
    <property type="evidence" value="ECO:0007669"/>
    <property type="project" value="TreeGrafter"/>
</dbReference>
<dbReference type="Gene3D" id="1.25.40.10">
    <property type="entry name" value="Tetratricopeptide repeat domain"/>
    <property type="match status" value="1"/>
</dbReference>
<feature type="compositionally biased region" description="Low complexity" evidence="1">
    <location>
        <begin position="130"/>
        <end position="143"/>
    </location>
</feature>
<name>A0AAN6S9N4_9PEZI</name>
<evidence type="ECO:0000313" key="4">
    <source>
        <dbReference type="Proteomes" id="UP001303473"/>
    </source>
</evidence>
<keyword evidence="4" id="KW-1185">Reference proteome</keyword>
<feature type="region of interest" description="Disordered" evidence="1">
    <location>
        <begin position="770"/>
        <end position="834"/>
    </location>
</feature>
<dbReference type="PROSITE" id="PS50030">
    <property type="entry name" value="UBA"/>
    <property type="match status" value="1"/>
</dbReference>
<dbReference type="SUPFAM" id="SSF46934">
    <property type="entry name" value="UBA-like"/>
    <property type="match status" value="1"/>
</dbReference>
<feature type="compositionally biased region" description="Basic and acidic residues" evidence="1">
    <location>
        <begin position="259"/>
        <end position="281"/>
    </location>
</feature>
<dbReference type="PANTHER" id="PTHR23172">
    <property type="entry name" value="AUXILIN/CYCLIN G-ASSOCIATED KINASE-RELATED"/>
    <property type="match status" value="1"/>
</dbReference>
<feature type="compositionally biased region" description="Low complexity" evidence="1">
    <location>
        <begin position="50"/>
        <end position="62"/>
    </location>
</feature>
<feature type="region of interest" description="Disordered" evidence="1">
    <location>
        <begin position="1"/>
        <end position="308"/>
    </location>
</feature>
<evidence type="ECO:0000313" key="3">
    <source>
        <dbReference type="EMBL" id="KAK3945168.1"/>
    </source>
</evidence>
<dbReference type="SUPFAM" id="SSF46565">
    <property type="entry name" value="Chaperone J-domain"/>
    <property type="match status" value="1"/>
</dbReference>
<feature type="compositionally biased region" description="Polar residues" evidence="1">
    <location>
        <begin position="521"/>
        <end position="531"/>
    </location>
</feature>
<dbReference type="FunFam" id="1.10.287.110:FF:000002">
    <property type="entry name" value="putative tyrosine-protein phosphatase auxilin isoform X2"/>
    <property type="match status" value="1"/>
</dbReference>
<dbReference type="SMART" id="SM00165">
    <property type="entry name" value="UBA"/>
    <property type="match status" value="1"/>
</dbReference>
<gene>
    <name evidence="3" type="ORF">QBC46DRAFT_278550</name>
</gene>
<feature type="compositionally biased region" description="Pro residues" evidence="1">
    <location>
        <begin position="614"/>
        <end position="630"/>
    </location>
</feature>
<dbReference type="SUPFAM" id="SSF48452">
    <property type="entry name" value="TPR-like"/>
    <property type="match status" value="1"/>
</dbReference>
<feature type="compositionally biased region" description="Low complexity" evidence="1">
    <location>
        <begin position="1"/>
        <end position="14"/>
    </location>
</feature>
<feature type="compositionally biased region" description="Basic and acidic residues" evidence="1">
    <location>
        <begin position="94"/>
        <end position="112"/>
    </location>
</feature>
<dbReference type="InterPro" id="IPR011990">
    <property type="entry name" value="TPR-like_helical_dom_sf"/>
</dbReference>
<feature type="region of interest" description="Disordered" evidence="1">
    <location>
        <begin position="433"/>
        <end position="633"/>
    </location>
</feature>
<dbReference type="Proteomes" id="UP001303473">
    <property type="component" value="Unassembled WGS sequence"/>
</dbReference>
<feature type="compositionally biased region" description="Polar residues" evidence="1">
    <location>
        <begin position="228"/>
        <end position="242"/>
    </location>
</feature>
<organism evidence="3 4">
    <name type="scientific">Diplogelasinospora grovesii</name>
    <dbReference type="NCBI Taxonomy" id="303347"/>
    <lineage>
        <taxon>Eukaryota</taxon>
        <taxon>Fungi</taxon>
        <taxon>Dikarya</taxon>
        <taxon>Ascomycota</taxon>
        <taxon>Pezizomycotina</taxon>
        <taxon>Sordariomycetes</taxon>
        <taxon>Sordariomycetidae</taxon>
        <taxon>Sordariales</taxon>
        <taxon>Diplogelasinosporaceae</taxon>
        <taxon>Diplogelasinospora</taxon>
    </lineage>
</organism>
<feature type="compositionally biased region" description="Low complexity" evidence="1">
    <location>
        <begin position="585"/>
        <end position="613"/>
    </location>
</feature>
<feature type="compositionally biased region" description="Polar residues" evidence="1">
    <location>
        <begin position="16"/>
        <end position="30"/>
    </location>
</feature>
<sequence length="940" mass="100222">MDDLSSLDWSLPSSAKAPQTTSTNTASSTFCPPLRPTPSPFASGRNTPLSAIGSGASGSAIGVKPPITKPAQDSFSNLVNFSSGKSGANLTLREQQERLEAEKRKKEEEARKRAQAQYGDGQFWDSLGQRTAAPATSRTASPAIAPPPPAFKATGVLNGKPQDPDEDLFAAFKAETQVDNSSYYPPPTTSAKASGLDLSNPHAWNQGTTSSGPSLGDDDDDPFGLNQLKPTTASAPQPSTQAALDDDDDLLGDLGKPVDQVRRKQPEPSFTREPEPGKPIEDSSSDSEVDEQGPGSDDPFEKAVAQLVDYGFSPDQARRGLTESGAGINVQAAANWLLDDAHRQAKAKAKARSAAGEQARDGSDERTSSRSRNGGPAWMREGGVDDGSRSRDNRSPASADGDLARTAAAVGTSFLKTANSLWKTGQKKVQKAVAEFQQDGDPSQPKWMRSTQQERMEAEARQAAEVTDEALMLEPGMRPGRRPAKLGPEARASSNVSSRDQSPAMHGPGPVQGRSNPVPKWQQSNQSSSLDPRSRLSKQAIEEQSAQAYVSPARRKKAATPQPQPEPQPEPQRPAEPEPDLLFNSTALPTSRPAAPSRPAQSSAPTPRQAARPSPSPAPRSAPAARPPRQIPNVSAIALQSSTKHRLDGTAHFKRGDYAAAHASYSSSLAAIPQTHPLAILLLCNRALTSLKTGEPRQAVEDADSALALIGPGKGEGEHVELQDNNEKRDMRELYGKALTRKAEALEQMEKWADAGTVWQICVESGLGGPTATAGRQRCQKALAPKPAVKPTPKPTPAAARPRPRPAAAGAAQSSGQDSEAVQRLRAANQAADREGTEKLALVDKVDARVAAWRDGKRDNLRALLGSLDNVLWEGSGWKKVGLHELVMANKVKIIYMKAIAKTHPDKLDPNANTEVRMLAGFVFSTLNEAWDKFKAENGL</sequence>
<dbReference type="GO" id="GO:0072583">
    <property type="term" value="P:clathrin-dependent endocytosis"/>
    <property type="evidence" value="ECO:0007669"/>
    <property type="project" value="TreeGrafter"/>
</dbReference>
<dbReference type="Gene3D" id="1.10.287.110">
    <property type="entry name" value="DnaJ domain"/>
    <property type="match status" value="1"/>
</dbReference>
<feature type="compositionally biased region" description="Polar residues" evidence="1">
    <location>
        <begin position="71"/>
        <end position="89"/>
    </location>
</feature>